<dbReference type="Gene3D" id="2.30.30.30">
    <property type="match status" value="3"/>
</dbReference>
<feature type="compositionally biased region" description="Low complexity" evidence="14">
    <location>
        <begin position="29"/>
        <end position="50"/>
    </location>
</feature>
<dbReference type="GO" id="GO:0005840">
    <property type="term" value="C:ribosome"/>
    <property type="evidence" value="ECO:0007669"/>
    <property type="project" value="InterPro"/>
</dbReference>
<dbReference type="GO" id="GO:0006357">
    <property type="term" value="P:regulation of transcription by RNA polymerase II"/>
    <property type="evidence" value="ECO:0007669"/>
    <property type="project" value="InterPro"/>
</dbReference>
<dbReference type="InterPro" id="IPR041973">
    <property type="entry name" value="KOW_Spt5_1"/>
</dbReference>
<comment type="similarity">
    <text evidence="3 13">Belongs to the SPT5 family.</text>
</comment>
<feature type="compositionally biased region" description="Polar residues" evidence="14">
    <location>
        <begin position="882"/>
        <end position="892"/>
    </location>
</feature>
<evidence type="ECO:0000256" key="4">
    <source>
        <dbReference type="ARBA" id="ARBA00022491"/>
    </source>
</evidence>
<evidence type="ECO:0000256" key="7">
    <source>
        <dbReference type="ARBA" id="ARBA00022640"/>
    </source>
</evidence>
<dbReference type="GO" id="GO:0009507">
    <property type="term" value="C:chloroplast"/>
    <property type="evidence" value="ECO:0007669"/>
    <property type="project" value="UniProtKB-SubCell"/>
</dbReference>
<sequence>MSGKKILRLKQNEDLYDDDDSSDDDSYDQDNNNNTNNNNNNNTANLSSSSSEDESEDDEEHNTSTSRGNKRGSDKLQQPSQQPAPNKKRSRGGGQRHSASNFFDMEAAVDDEDEDDDEGEAYYQKEYRNSKRAKENAEREQLDAQTREMMRQQDRRRAAAGGFFTSLESRARSSADNDDDASRNNNTMSQLDRRRRHGGIGGGRSSLEDDEEDEERSVAHMARSIEERHRQSVRRVDLDAQDARPAYVTDYSAVSQQSLVPSVSDPSLWMLGCAPGKEAEMVMQIMNKCVAFALQGKTLGITGAVAAQSKGKIYIESYSEPAVMEAVQGVRGLLQYQMRLIPIGDMTTVMTVTVKKKPVKKNDWVRLSRGHFKGDLALVVGVKDGGLKCIVQCVPRLDYSLADLTPEEAKVRRRTVRPPQKFFNPSEIMDKHALSRQRFPGLNDTCDYYEGNYYHDGYMLKEVKVGTMVKPCGAEDPPTLEELQRFRRRPNQKKASQFDDVNGDDDDEFSENAGSKEAESLLEQLASQQQQQESTAGSSAANGGLIVGDTIEVIDGDLVGMRGKLISLDGNTTVKVKPMTDGIEDTAEAFGDMTEIEFLMGQVRKYIPTGAHVKVMDGRYANETGTVVAIDDSMGGNDCLAVVLTDLTHKEISVRTSQLQESAEIASGQDKLAGYELHDLVVLSGGGSTNEVGVIVRVGREEFTVINNHGIVREVRPEELRGKRNSSSRRAVALDVQGNQIRVGDSVNVAEGPHKGKTATIKQMNRAQLFLYSQTRTEHAGIFVVRSRSCVLSGARNRSSMETANANGNGFKGGGGAGGRGIKREDGLIGKTVRVSSGQWKGYIGTVADATATHVSVELHSRLKKVMVLRERVAVVGDKYGSTDNPDRQQQYNGGGMAPTTPFLQGGATPMHGGATPMHGGVTPMHEGGMGGGGGFTPSHHSAADAEDVWRPGSIDQTPKRDENNNGVGGVDGDGSSTFGSFSDASTSDAFAGVVSGSISNNKGNAGGMSGTTVSTSTGWGSSSVSDQSTLNTWTPQSSTADPSPSPFADNASVQTAGDISTNGGTADLNGSLGGGSASTDAFAGKAAAGVAAVDSSSAETAVWFMERVVVELKSNGQPGTIKEVNSDNSARLELEGGEVVTIHGAGEVKLVAPKEHDTVLVTGGADVGVEGELVCIDGSEAILKDGNEDFKIVDLEHLAKIAESDAM</sequence>
<dbReference type="Pfam" id="PF23284">
    <property type="entry name" value="KOW2_Spt5"/>
    <property type="match status" value="1"/>
</dbReference>
<feature type="compositionally biased region" description="Polar residues" evidence="14">
    <location>
        <begin position="1052"/>
        <end position="1065"/>
    </location>
</feature>
<keyword evidence="7" id="KW-0934">Plastid</keyword>
<dbReference type="Pfam" id="PF23287">
    <property type="entry name" value="KOW7_SPT5"/>
    <property type="match status" value="1"/>
</dbReference>
<dbReference type="PROSITE" id="PS01108">
    <property type="entry name" value="RIBOSOMAL_L24"/>
    <property type="match status" value="1"/>
</dbReference>
<dbReference type="Pfam" id="PF23291">
    <property type="entry name" value="KOW4_SPT5"/>
    <property type="match status" value="1"/>
</dbReference>
<dbReference type="PIRSF" id="PIRSF036945">
    <property type="entry name" value="Spt5"/>
    <property type="match status" value="1"/>
</dbReference>
<dbReference type="CDD" id="cd06083">
    <property type="entry name" value="KOW_Spt5_3"/>
    <property type="match status" value="1"/>
</dbReference>
<dbReference type="GO" id="GO:0032044">
    <property type="term" value="C:DSIF complex"/>
    <property type="evidence" value="ECO:0007669"/>
    <property type="project" value="TreeGrafter"/>
</dbReference>
<evidence type="ECO:0000313" key="16">
    <source>
        <dbReference type="EMBL" id="CAD9601679.1"/>
    </source>
</evidence>
<dbReference type="InterPro" id="IPR041975">
    <property type="entry name" value="KOW_Spt5_2"/>
</dbReference>
<dbReference type="GO" id="GO:0032784">
    <property type="term" value="P:regulation of DNA-templated transcription elongation"/>
    <property type="evidence" value="ECO:0007669"/>
    <property type="project" value="InterPro"/>
</dbReference>
<evidence type="ECO:0000256" key="11">
    <source>
        <dbReference type="ARBA" id="ARBA00023163"/>
    </source>
</evidence>
<feature type="compositionally biased region" description="Acidic residues" evidence="14">
    <location>
        <begin position="14"/>
        <end position="28"/>
    </location>
</feature>
<dbReference type="PANTHER" id="PTHR11125:SF7">
    <property type="entry name" value="TRANSCRIPTION ELONGATION FACTOR SPT5"/>
    <property type="match status" value="1"/>
</dbReference>
<feature type="compositionally biased region" description="Acidic residues" evidence="14">
    <location>
        <begin position="107"/>
        <end position="120"/>
    </location>
</feature>
<feature type="domain" description="KOW" evidence="15">
    <location>
        <begin position="606"/>
        <end position="633"/>
    </location>
</feature>
<evidence type="ECO:0000256" key="2">
    <source>
        <dbReference type="ARBA" id="ARBA00004229"/>
    </source>
</evidence>
<keyword evidence="12 13" id="KW-0539">Nucleus</keyword>
<evidence type="ECO:0000259" key="15">
    <source>
        <dbReference type="SMART" id="SM00739"/>
    </source>
</evidence>
<dbReference type="GO" id="GO:0006368">
    <property type="term" value="P:transcription elongation by RNA polymerase II"/>
    <property type="evidence" value="ECO:0007669"/>
    <property type="project" value="TreeGrafter"/>
</dbReference>
<dbReference type="InterPro" id="IPR057934">
    <property type="entry name" value="KOW_Spt5_7"/>
</dbReference>
<keyword evidence="4" id="KW-0678">Repressor</keyword>
<dbReference type="Pfam" id="PF03439">
    <property type="entry name" value="Spt5-NGN"/>
    <property type="match status" value="1"/>
</dbReference>
<feature type="domain" description="KOW" evidence="15">
    <location>
        <begin position="740"/>
        <end position="767"/>
    </location>
</feature>
<dbReference type="InterPro" id="IPR041976">
    <property type="entry name" value="KOW_Spt5_3"/>
</dbReference>
<feature type="compositionally biased region" description="Acidic residues" evidence="14">
    <location>
        <begin position="501"/>
        <end position="510"/>
    </location>
</feature>
<evidence type="ECO:0000256" key="13">
    <source>
        <dbReference type="PIRNR" id="PIRNR036945"/>
    </source>
</evidence>
<dbReference type="InterPro" id="IPR039659">
    <property type="entry name" value="SPT5"/>
</dbReference>
<feature type="region of interest" description="Disordered" evidence="14">
    <location>
        <begin position="1000"/>
        <end position="1065"/>
    </location>
</feature>
<evidence type="ECO:0000256" key="6">
    <source>
        <dbReference type="ARBA" id="ARBA00022553"/>
    </source>
</evidence>
<feature type="domain" description="KOW" evidence="15">
    <location>
        <begin position="674"/>
        <end position="701"/>
    </location>
</feature>
<dbReference type="InterPro" id="IPR041977">
    <property type="entry name" value="KOW_Spt5_4"/>
</dbReference>
<feature type="domain" description="KOW" evidence="15">
    <location>
        <begin position="358"/>
        <end position="385"/>
    </location>
</feature>
<feature type="compositionally biased region" description="Low complexity" evidence="14">
    <location>
        <begin position="1011"/>
        <end position="1030"/>
    </location>
</feature>
<dbReference type="SUPFAM" id="SSF50104">
    <property type="entry name" value="Translation proteins SH3-like domain"/>
    <property type="match status" value="1"/>
</dbReference>
<feature type="region of interest" description="Disordered" evidence="14">
    <location>
        <begin position="951"/>
        <end position="980"/>
    </location>
</feature>
<protein>
    <recommendedName>
        <fullName evidence="13">Transcription elongation factor SPT5</fullName>
    </recommendedName>
</protein>
<evidence type="ECO:0000256" key="1">
    <source>
        <dbReference type="ARBA" id="ARBA00004123"/>
    </source>
</evidence>
<dbReference type="Pfam" id="PF23042">
    <property type="entry name" value="KOW1_SPT5"/>
    <property type="match status" value="1"/>
</dbReference>
<reference evidence="16" key="1">
    <citation type="submission" date="2021-01" db="EMBL/GenBank/DDBJ databases">
        <authorList>
            <person name="Corre E."/>
            <person name="Pelletier E."/>
            <person name="Niang G."/>
            <person name="Scheremetjew M."/>
            <person name="Finn R."/>
            <person name="Kale V."/>
            <person name="Holt S."/>
            <person name="Cochrane G."/>
            <person name="Meng A."/>
            <person name="Brown T."/>
            <person name="Cohen L."/>
        </authorList>
    </citation>
    <scope>NUCLEOTIDE SEQUENCE</scope>
    <source>
        <strain evidence="16">B650</strain>
    </source>
</reference>
<dbReference type="SMART" id="SM00739">
    <property type="entry name" value="KOW"/>
    <property type="match status" value="7"/>
</dbReference>
<feature type="region of interest" description="Disordered" evidence="14">
    <location>
        <begin position="879"/>
        <end position="899"/>
    </location>
</feature>
<organism evidence="16">
    <name type="scientific">Leptocylindrus danicus</name>
    <dbReference type="NCBI Taxonomy" id="163516"/>
    <lineage>
        <taxon>Eukaryota</taxon>
        <taxon>Sar</taxon>
        <taxon>Stramenopiles</taxon>
        <taxon>Ochrophyta</taxon>
        <taxon>Bacillariophyta</taxon>
        <taxon>Coscinodiscophyceae</taxon>
        <taxon>Chaetocerotophycidae</taxon>
        <taxon>Leptocylindrales</taxon>
        <taxon>Leptocylindraceae</taxon>
        <taxon>Leptocylindrus</taxon>
    </lineage>
</organism>
<feature type="compositionally biased region" description="Polar residues" evidence="14">
    <location>
        <begin position="75"/>
        <end position="84"/>
    </location>
</feature>
<dbReference type="InterPro" id="IPR005824">
    <property type="entry name" value="KOW"/>
</dbReference>
<dbReference type="InterPro" id="IPR005100">
    <property type="entry name" value="NGN-domain"/>
</dbReference>
<dbReference type="InterPro" id="IPR041978">
    <property type="entry name" value="KOW_Spt5_5"/>
</dbReference>
<feature type="region of interest" description="Disordered" evidence="14">
    <location>
        <begin position="475"/>
        <end position="541"/>
    </location>
</feature>
<dbReference type="AlphaFoldDB" id="A0A7S2LCY0"/>
<feature type="region of interest" description="Disordered" evidence="14">
    <location>
        <begin position="1"/>
        <end position="219"/>
    </location>
</feature>
<keyword evidence="8" id="KW-0677">Repeat</keyword>
<feature type="compositionally biased region" description="Polar residues" evidence="14">
    <location>
        <begin position="1031"/>
        <end position="1043"/>
    </location>
</feature>
<proteinExistence type="inferred from homology"/>
<dbReference type="InterPro" id="IPR014722">
    <property type="entry name" value="Rib_uL2_dom2"/>
</dbReference>
<dbReference type="GO" id="GO:0006412">
    <property type="term" value="P:translation"/>
    <property type="evidence" value="ECO:0007669"/>
    <property type="project" value="InterPro"/>
</dbReference>
<dbReference type="InterPro" id="IPR005825">
    <property type="entry name" value="Ribosomal_uL24_CS"/>
</dbReference>
<keyword evidence="6" id="KW-0597">Phosphoprotein</keyword>
<dbReference type="CDD" id="cd09888">
    <property type="entry name" value="NGN_Euk"/>
    <property type="match status" value="1"/>
</dbReference>
<feature type="domain" description="KOW" evidence="15">
    <location>
        <begin position="544"/>
        <end position="571"/>
    </location>
</feature>
<dbReference type="InterPro" id="IPR039385">
    <property type="entry name" value="NGN_Euk"/>
</dbReference>
<evidence type="ECO:0000256" key="14">
    <source>
        <dbReference type="SAM" id="MobiDB-lite"/>
    </source>
</evidence>
<keyword evidence="5" id="KW-0150">Chloroplast</keyword>
<feature type="domain" description="KOW" evidence="15">
    <location>
        <begin position="1153"/>
        <end position="1180"/>
    </location>
</feature>
<comment type="subcellular location">
    <subcellularLocation>
        <location evidence="1 13">Nucleus</location>
    </subcellularLocation>
    <subcellularLocation>
        <location evidence="2">Plastid</location>
        <location evidence="2">Chloroplast</location>
    </subcellularLocation>
</comment>
<evidence type="ECO:0000256" key="12">
    <source>
        <dbReference type="ARBA" id="ARBA00023242"/>
    </source>
</evidence>
<evidence type="ECO:0000256" key="9">
    <source>
        <dbReference type="ARBA" id="ARBA00023015"/>
    </source>
</evidence>
<feature type="compositionally biased region" description="Basic and acidic residues" evidence="14">
    <location>
        <begin position="123"/>
        <end position="157"/>
    </location>
</feature>
<feature type="compositionally biased region" description="Acidic residues" evidence="14">
    <location>
        <begin position="51"/>
        <end position="60"/>
    </location>
</feature>
<dbReference type="InterPro" id="IPR008991">
    <property type="entry name" value="Translation_prot_SH3-like_sf"/>
</dbReference>
<feature type="region of interest" description="Disordered" evidence="14">
    <location>
        <begin position="803"/>
        <end position="823"/>
    </location>
</feature>
<dbReference type="GO" id="GO:0003735">
    <property type="term" value="F:structural constituent of ribosome"/>
    <property type="evidence" value="ECO:0007669"/>
    <property type="project" value="InterPro"/>
</dbReference>
<keyword evidence="10" id="KW-0010">Activator</keyword>
<dbReference type="EMBL" id="HBGY01027272">
    <property type="protein sequence ID" value="CAD9601679.1"/>
    <property type="molecule type" value="Transcribed_RNA"/>
</dbReference>
<evidence type="ECO:0000256" key="10">
    <source>
        <dbReference type="ARBA" id="ARBA00023159"/>
    </source>
</evidence>
<evidence type="ECO:0000256" key="3">
    <source>
        <dbReference type="ARBA" id="ARBA00006956"/>
    </source>
</evidence>
<dbReference type="Pfam" id="PF23290">
    <property type="entry name" value="KOW5_SPT5"/>
    <property type="match status" value="1"/>
</dbReference>
<feature type="compositionally biased region" description="Gly residues" evidence="14">
    <location>
        <begin position="810"/>
        <end position="820"/>
    </location>
</feature>
<keyword evidence="9" id="KW-0805">Transcription regulation</keyword>
<dbReference type="CDD" id="cd06081">
    <property type="entry name" value="KOW_Spt5_1"/>
    <property type="match status" value="1"/>
</dbReference>
<evidence type="ECO:0000256" key="5">
    <source>
        <dbReference type="ARBA" id="ARBA00022528"/>
    </source>
</evidence>
<accession>A0A7S2LCY0</accession>
<gene>
    <name evidence="16" type="ORF">LDAN0321_LOCUS16906</name>
</gene>
<dbReference type="CDD" id="cd06085">
    <property type="entry name" value="KOW_Spt5_5"/>
    <property type="match status" value="1"/>
</dbReference>
<dbReference type="Pfam" id="PF23037">
    <property type="entry name" value="KOWx_SPT5"/>
    <property type="match status" value="1"/>
</dbReference>
<dbReference type="Gene3D" id="3.30.70.940">
    <property type="entry name" value="NusG, N-terminal domain"/>
    <property type="match status" value="1"/>
</dbReference>
<dbReference type="CDD" id="cd06084">
    <property type="entry name" value="KOW_Spt5_4"/>
    <property type="match status" value="1"/>
</dbReference>
<name>A0A7S2LCY0_9STRA</name>
<keyword evidence="11 13" id="KW-0804">Transcription</keyword>
<dbReference type="PANTHER" id="PTHR11125">
    <property type="entry name" value="SUPPRESSOR OF TY 5"/>
    <property type="match status" value="1"/>
</dbReference>
<dbReference type="InterPro" id="IPR057936">
    <property type="entry name" value="KOWx_Spt5"/>
</dbReference>
<dbReference type="GO" id="GO:0003729">
    <property type="term" value="F:mRNA binding"/>
    <property type="evidence" value="ECO:0007669"/>
    <property type="project" value="TreeGrafter"/>
</dbReference>
<evidence type="ECO:0000256" key="8">
    <source>
        <dbReference type="ARBA" id="ARBA00022737"/>
    </source>
</evidence>
<dbReference type="InterPro" id="IPR017071">
    <property type="entry name" value="TF_Spt5_eukaryote"/>
</dbReference>
<dbReference type="InterPro" id="IPR036735">
    <property type="entry name" value="NGN_dom_sf"/>
</dbReference>
<dbReference type="Pfam" id="PF00467">
    <property type="entry name" value="KOW"/>
    <property type="match status" value="1"/>
</dbReference>
<feature type="compositionally biased region" description="Low complexity" evidence="14">
    <location>
        <begin position="521"/>
        <end position="541"/>
    </location>
</feature>
<feature type="domain" description="KOW" evidence="15">
    <location>
        <begin position="826"/>
        <end position="853"/>
    </location>
</feature>